<dbReference type="NCBIfam" id="NF003009">
    <property type="entry name" value="PRK03826.1"/>
    <property type="match status" value="1"/>
</dbReference>
<dbReference type="EMBL" id="JAKIKU010000009">
    <property type="protein sequence ID" value="MCL1046796.1"/>
    <property type="molecule type" value="Genomic_DNA"/>
</dbReference>
<dbReference type="CDD" id="cd00077">
    <property type="entry name" value="HDc"/>
    <property type="match status" value="1"/>
</dbReference>
<evidence type="ECO:0000313" key="2">
    <source>
        <dbReference type="EMBL" id="MCL1046796.1"/>
    </source>
</evidence>
<dbReference type="Gene3D" id="1.10.3210.10">
    <property type="entry name" value="Hypothetical protein af1432"/>
    <property type="match status" value="1"/>
</dbReference>
<dbReference type="SUPFAM" id="SSF109604">
    <property type="entry name" value="HD-domain/PDEase-like"/>
    <property type="match status" value="1"/>
</dbReference>
<proteinExistence type="predicted"/>
<sequence>MKSSTFMAWITRMPLLERWALMHCFQKENVSEHCHQVAVIAHLLVVIKNKRFNGNLNPEKAATIALYHEVSETKLQDINSNTKYHSPEFTKAFKKLEDLAEKECLASLPEDLREEMEPLLVQSEVDPEYKAIVKAADILQAYVKTMNELRFNNDEFHHVKDNLDKKLNEIQQQLPEVKCFIDIFLDSCTSTLDKLTENDPHI</sequence>
<comment type="caution">
    <text evidence="2">The sequence shown here is derived from an EMBL/GenBank/DDBJ whole genome shotgun (WGS) entry which is preliminary data.</text>
</comment>
<name>A0ABT0KTB7_9GAMM</name>
<dbReference type="Proteomes" id="UP001202134">
    <property type="component" value="Unassembled WGS sequence"/>
</dbReference>
<dbReference type="RefSeq" id="WP_248956359.1">
    <property type="nucleotide sequence ID" value="NZ_JAKIKU010000009.1"/>
</dbReference>
<feature type="domain" description="HD/PDEase" evidence="1">
    <location>
        <begin position="26"/>
        <end position="151"/>
    </location>
</feature>
<keyword evidence="2" id="KW-0378">Hydrolase</keyword>
<dbReference type="EC" id="3.1.3.89" evidence="2"/>
<evidence type="ECO:0000259" key="1">
    <source>
        <dbReference type="SMART" id="SM00471"/>
    </source>
</evidence>
<dbReference type="GO" id="GO:0002953">
    <property type="term" value="F:5'-deoxynucleotidase activity"/>
    <property type="evidence" value="ECO:0007669"/>
    <property type="project" value="UniProtKB-EC"/>
</dbReference>
<organism evidence="2 3">
    <name type="scientific">Shewanella electrodiphila</name>
    <dbReference type="NCBI Taxonomy" id="934143"/>
    <lineage>
        <taxon>Bacteria</taxon>
        <taxon>Pseudomonadati</taxon>
        <taxon>Pseudomonadota</taxon>
        <taxon>Gammaproteobacteria</taxon>
        <taxon>Alteromonadales</taxon>
        <taxon>Shewanellaceae</taxon>
        <taxon>Shewanella</taxon>
    </lineage>
</organism>
<reference evidence="2 3" key="1">
    <citation type="submission" date="2022-01" db="EMBL/GenBank/DDBJ databases">
        <title>Whole genome-based taxonomy of the Shewanellaceae.</title>
        <authorList>
            <person name="Martin-Rodriguez A.J."/>
        </authorList>
    </citation>
    <scope>NUCLEOTIDE SEQUENCE [LARGE SCALE GENOMIC DNA]</scope>
    <source>
        <strain evidence="2 3">DSM 24955</strain>
    </source>
</reference>
<protein>
    <submittedName>
        <fullName evidence="2">5'-deoxynucleotidase</fullName>
        <ecNumber evidence="2">3.1.3.89</ecNumber>
    </submittedName>
</protein>
<keyword evidence="3" id="KW-1185">Reference proteome</keyword>
<evidence type="ECO:0000313" key="3">
    <source>
        <dbReference type="Proteomes" id="UP001202134"/>
    </source>
</evidence>
<dbReference type="Pfam" id="PF12917">
    <property type="entry name" value="YfbR-like"/>
    <property type="match status" value="1"/>
</dbReference>
<gene>
    <name evidence="2" type="primary">yfbR</name>
    <name evidence="2" type="ORF">L2737_15915</name>
</gene>
<dbReference type="SMART" id="SM00471">
    <property type="entry name" value="HDc"/>
    <property type="match status" value="1"/>
</dbReference>
<accession>A0ABT0KTB7</accession>
<dbReference type="InterPro" id="IPR003607">
    <property type="entry name" value="HD/PDEase_dom"/>
</dbReference>